<accession>A0A1I2R704</accession>
<evidence type="ECO:0000313" key="2">
    <source>
        <dbReference type="Proteomes" id="UP000198897"/>
    </source>
</evidence>
<proteinExistence type="predicted"/>
<reference evidence="2" key="1">
    <citation type="submission" date="2016-10" db="EMBL/GenBank/DDBJ databases">
        <authorList>
            <person name="Varghese N."/>
            <person name="Submissions S."/>
        </authorList>
    </citation>
    <scope>NUCLEOTIDE SEQUENCE [LARGE SCALE GENOMIC DNA]</scope>
    <source>
        <strain evidence="2">FP5</strain>
    </source>
</reference>
<dbReference type="EMBL" id="FOOG01000037">
    <property type="protein sequence ID" value="SFG36232.1"/>
    <property type="molecule type" value="Genomic_DNA"/>
</dbReference>
<evidence type="ECO:0000313" key="1">
    <source>
        <dbReference type="EMBL" id="SFG36232.1"/>
    </source>
</evidence>
<dbReference type="Proteomes" id="UP000198897">
    <property type="component" value="Unassembled WGS sequence"/>
</dbReference>
<sequence>MPTESESFPAGPNSLTRYLETESYRNESFTLKSIRKFNSAFRKEIWIWLNPDPRWHQAFGTGLSLIHNTHLFDPLIHRVNRSRVCAHFPAHKYCPLHGSWTTGEQ</sequence>
<keyword evidence="2" id="KW-1185">Reference proteome</keyword>
<gene>
    <name evidence="1" type="ORF">SAMN05216353_13744</name>
</gene>
<protein>
    <submittedName>
        <fullName evidence="1">Uncharacterized protein</fullName>
    </submittedName>
</protein>
<organism evidence="1 2">
    <name type="scientific">Halobacillus alkaliphilus</name>
    <dbReference type="NCBI Taxonomy" id="396056"/>
    <lineage>
        <taxon>Bacteria</taxon>
        <taxon>Bacillati</taxon>
        <taxon>Bacillota</taxon>
        <taxon>Bacilli</taxon>
        <taxon>Bacillales</taxon>
        <taxon>Bacillaceae</taxon>
        <taxon>Halobacillus</taxon>
    </lineage>
</organism>
<dbReference type="AlphaFoldDB" id="A0A1I2R704"/>
<name>A0A1I2R704_9BACI</name>